<name>A0A3M7SEC5_BRAPC</name>
<evidence type="ECO:0000256" key="1">
    <source>
        <dbReference type="SAM" id="SignalP"/>
    </source>
</evidence>
<protein>
    <submittedName>
        <fullName evidence="2">Uncharacterized protein</fullName>
    </submittedName>
</protein>
<reference evidence="2 3" key="1">
    <citation type="journal article" date="2018" name="Sci. Rep.">
        <title>Genomic signatures of local adaptation to the degree of environmental predictability in rotifers.</title>
        <authorList>
            <person name="Franch-Gras L."/>
            <person name="Hahn C."/>
            <person name="Garcia-Roger E.M."/>
            <person name="Carmona M.J."/>
            <person name="Serra M."/>
            <person name="Gomez A."/>
        </authorList>
    </citation>
    <scope>NUCLEOTIDE SEQUENCE [LARGE SCALE GENOMIC DNA]</scope>
    <source>
        <strain evidence="2">HYR1</strain>
    </source>
</reference>
<proteinExistence type="predicted"/>
<evidence type="ECO:0000313" key="3">
    <source>
        <dbReference type="Proteomes" id="UP000276133"/>
    </source>
</evidence>
<keyword evidence="1" id="KW-0732">Signal</keyword>
<keyword evidence="3" id="KW-1185">Reference proteome</keyword>
<feature type="signal peptide" evidence="1">
    <location>
        <begin position="1"/>
        <end position="22"/>
    </location>
</feature>
<dbReference type="Proteomes" id="UP000276133">
    <property type="component" value="Unassembled WGS sequence"/>
</dbReference>
<accession>A0A3M7SEC5</accession>
<comment type="caution">
    <text evidence="2">The sequence shown here is derived from an EMBL/GenBank/DDBJ whole genome shotgun (WGS) entry which is preliminary data.</text>
</comment>
<feature type="chain" id="PRO_5018280484" evidence="1">
    <location>
        <begin position="23"/>
        <end position="133"/>
    </location>
</feature>
<dbReference type="OrthoDB" id="9981821at2759"/>
<gene>
    <name evidence="2" type="ORF">BpHYR1_049329</name>
</gene>
<dbReference type="AlphaFoldDB" id="A0A3M7SEC5"/>
<sequence length="133" mass="16032">MKAIYCAMIFISIIFTVSFVKSDELNQIPKDVEDTERLKDEIKERILALLVGDVSDSASMEENDNNLDKRMTYRYGKRMTYRYGKRSAMPYRFGKRAYNYDDDQLEDLLRFYKNWEPKQKRMTYRYGRSVDKQ</sequence>
<organism evidence="2 3">
    <name type="scientific">Brachionus plicatilis</name>
    <name type="common">Marine rotifer</name>
    <name type="synonym">Brachionus muelleri</name>
    <dbReference type="NCBI Taxonomy" id="10195"/>
    <lineage>
        <taxon>Eukaryota</taxon>
        <taxon>Metazoa</taxon>
        <taxon>Spiralia</taxon>
        <taxon>Gnathifera</taxon>
        <taxon>Rotifera</taxon>
        <taxon>Eurotatoria</taxon>
        <taxon>Monogononta</taxon>
        <taxon>Pseudotrocha</taxon>
        <taxon>Ploima</taxon>
        <taxon>Brachionidae</taxon>
        <taxon>Brachionus</taxon>
    </lineage>
</organism>
<dbReference type="EMBL" id="REGN01001519">
    <property type="protein sequence ID" value="RNA34141.1"/>
    <property type="molecule type" value="Genomic_DNA"/>
</dbReference>
<evidence type="ECO:0000313" key="2">
    <source>
        <dbReference type="EMBL" id="RNA34141.1"/>
    </source>
</evidence>